<dbReference type="Proteomes" id="UP000076874">
    <property type="component" value="Unassembled WGS sequence"/>
</dbReference>
<dbReference type="CDD" id="cd12148">
    <property type="entry name" value="fungal_TF_MHR"/>
    <property type="match status" value="1"/>
</dbReference>
<dbReference type="InterPro" id="IPR053181">
    <property type="entry name" value="EcdB-like_regulator"/>
</dbReference>
<dbReference type="OrthoDB" id="4685598at2759"/>
<dbReference type="InterPro" id="IPR007219">
    <property type="entry name" value="XnlR_reg_dom"/>
</dbReference>
<dbReference type="GO" id="GO:0003677">
    <property type="term" value="F:DNA binding"/>
    <property type="evidence" value="ECO:0007669"/>
    <property type="project" value="InterPro"/>
</dbReference>
<accession>A0A167MSZ4</accession>
<dbReference type="GO" id="GO:0008270">
    <property type="term" value="F:zinc ion binding"/>
    <property type="evidence" value="ECO:0007669"/>
    <property type="project" value="InterPro"/>
</dbReference>
<organism evidence="4 5">
    <name type="scientific">Niveomyces insectorum RCEF 264</name>
    <dbReference type="NCBI Taxonomy" id="1081102"/>
    <lineage>
        <taxon>Eukaryota</taxon>
        <taxon>Fungi</taxon>
        <taxon>Dikarya</taxon>
        <taxon>Ascomycota</taxon>
        <taxon>Pezizomycotina</taxon>
        <taxon>Sordariomycetes</taxon>
        <taxon>Hypocreomycetidae</taxon>
        <taxon>Hypocreales</taxon>
        <taxon>Cordycipitaceae</taxon>
        <taxon>Niveomyces</taxon>
    </lineage>
</organism>
<feature type="region of interest" description="Disordered" evidence="2">
    <location>
        <begin position="1"/>
        <end position="26"/>
    </location>
</feature>
<dbReference type="EMBL" id="AZHD01000022">
    <property type="protein sequence ID" value="OAA54716.1"/>
    <property type="molecule type" value="Genomic_DNA"/>
</dbReference>
<evidence type="ECO:0000256" key="1">
    <source>
        <dbReference type="ARBA" id="ARBA00023242"/>
    </source>
</evidence>
<proteinExistence type="predicted"/>
<dbReference type="GO" id="GO:0006351">
    <property type="term" value="P:DNA-templated transcription"/>
    <property type="evidence" value="ECO:0007669"/>
    <property type="project" value="InterPro"/>
</dbReference>
<gene>
    <name evidence="4" type="ORF">SPI_08587</name>
</gene>
<reference evidence="4 5" key="1">
    <citation type="journal article" date="2016" name="Genome Biol. Evol.">
        <title>Divergent and convergent evolution of fungal pathogenicity.</title>
        <authorList>
            <person name="Shang Y."/>
            <person name="Xiao G."/>
            <person name="Zheng P."/>
            <person name="Cen K."/>
            <person name="Zhan S."/>
            <person name="Wang C."/>
        </authorList>
    </citation>
    <scope>NUCLEOTIDE SEQUENCE [LARGE SCALE GENOMIC DNA]</scope>
    <source>
        <strain evidence="4 5">RCEF 264</strain>
    </source>
</reference>
<feature type="domain" description="Xylanolytic transcriptional activator regulatory" evidence="3">
    <location>
        <begin position="172"/>
        <end position="425"/>
    </location>
</feature>
<keyword evidence="1" id="KW-0539">Nucleus</keyword>
<name>A0A167MSZ4_9HYPO</name>
<evidence type="ECO:0000256" key="2">
    <source>
        <dbReference type="SAM" id="MobiDB-lite"/>
    </source>
</evidence>
<evidence type="ECO:0000313" key="5">
    <source>
        <dbReference type="Proteomes" id="UP000076874"/>
    </source>
</evidence>
<evidence type="ECO:0000313" key="4">
    <source>
        <dbReference type="EMBL" id="OAA54716.1"/>
    </source>
</evidence>
<comment type="caution">
    <text evidence="4">The sequence shown here is derived from an EMBL/GenBank/DDBJ whole genome shotgun (WGS) entry which is preliminary data.</text>
</comment>
<protein>
    <submittedName>
        <fullName evidence="4">Transcription factor</fullName>
    </submittedName>
</protein>
<keyword evidence="5" id="KW-1185">Reference proteome</keyword>
<sequence>MALASRSIDSQPSPNNEPSPAGSRFQASSLTMGLLARAPSSPASDDMVFPVLDPTPEAMVTAFSPRTWRQQLPVVRPLELRDDLPAPNKLGATGPVDDDAYITIPAHHHTTTSSLFSLPAIKSLVGYYPPNLFYDIESSQDLNTHLALDCDLASLLAEVDLAPDTTAGLIANYFSNVHPKFPILDHGVFLALFQRALPDGYSYDADLAICLLVLALGVLVSTEGNVGSHRCDDGMPYFRIAYRILTTQWAGSFSSRAQPTGLILAAIYFCFKAMPLAAWKMAYMASNNLQLLAHDPSVDINNNNADADMLSRLCWTCFVIECDSLSEFHLPRSGIEVAIDRMYFPQLGGHNNRNALLFLALCSIRRLLNRVHNAVYTSANKNSSKSFIAPDIASAEPTDQQAALAQLLSMAGVIDELQRQLDAWYDSLPELIKPDLSTTVPQDTQDAWLRIRYWSAKHIISRPSLVYAARWADGTDLPDYVYRYAEMCIESSRCYIETVIHTLNKRTHYSWMVVQACLSNSMLLATAAMSPPLQHLVPDINSILMRLPHALQPWALPDSSAEAIIVILQNLRHKIRLRPRSKNYTNS</sequence>
<feature type="compositionally biased region" description="Polar residues" evidence="2">
    <location>
        <begin position="7"/>
        <end position="18"/>
    </location>
</feature>
<dbReference type="PANTHER" id="PTHR47785">
    <property type="entry name" value="ZN(II)2CYS6 TRANSCRIPTION FACTOR (EUROFUNG)-RELATED-RELATED"/>
    <property type="match status" value="1"/>
</dbReference>
<evidence type="ECO:0000259" key="3">
    <source>
        <dbReference type="Pfam" id="PF04082"/>
    </source>
</evidence>
<dbReference type="Pfam" id="PF04082">
    <property type="entry name" value="Fungal_trans"/>
    <property type="match status" value="1"/>
</dbReference>
<dbReference type="AlphaFoldDB" id="A0A167MSZ4"/>